<feature type="compositionally biased region" description="Polar residues" evidence="8">
    <location>
        <begin position="1299"/>
        <end position="1308"/>
    </location>
</feature>
<feature type="compositionally biased region" description="Basic and acidic residues" evidence="8">
    <location>
        <begin position="1318"/>
        <end position="1328"/>
    </location>
</feature>
<keyword evidence="2" id="KW-0132">Cell division</keyword>
<evidence type="ECO:0000259" key="9">
    <source>
        <dbReference type="Pfam" id="PF12717"/>
    </source>
</evidence>
<dbReference type="PANTHER" id="PTHR14222:SF1">
    <property type="entry name" value="CONDENSIN-2 COMPLEX SUBUNIT D3"/>
    <property type="match status" value="1"/>
</dbReference>
<evidence type="ECO:0000256" key="4">
    <source>
        <dbReference type="ARBA" id="ARBA00023067"/>
    </source>
</evidence>
<dbReference type="InterPro" id="IPR021133">
    <property type="entry name" value="HEAT_type_2"/>
</dbReference>
<dbReference type="InParanoid" id="A0A7M7JLY9"/>
<dbReference type="GO" id="GO:0005634">
    <property type="term" value="C:nucleus"/>
    <property type="evidence" value="ECO:0007669"/>
    <property type="project" value="UniProtKB-SubCell"/>
</dbReference>
<evidence type="ECO:0000256" key="8">
    <source>
        <dbReference type="SAM" id="MobiDB-lite"/>
    </source>
</evidence>
<dbReference type="InterPro" id="IPR026971">
    <property type="entry name" value="CND1/NCAPD3"/>
</dbReference>
<feature type="compositionally biased region" description="Acidic residues" evidence="8">
    <location>
        <begin position="1005"/>
        <end position="1018"/>
    </location>
</feature>
<evidence type="ECO:0000313" key="10">
    <source>
        <dbReference type="EnsemblMetazoa" id="XP_022648224"/>
    </source>
</evidence>
<keyword evidence="6" id="KW-0131">Cell cycle</keyword>
<evidence type="ECO:0000256" key="6">
    <source>
        <dbReference type="ARBA" id="ARBA00023306"/>
    </source>
</evidence>
<dbReference type="InterPro" id="IPR032682">
    <property type="entry name" value="Cnd1_C"/>
</dbReference>
<evidence type="ECO:0000256" key="2">
    <source>
        <dbReference type="ARBA" id="ARBA00022618"/>
    </source>
</evidence>
<dbReference type="Gene3D" id="1.25.10.10">
    <property type="entry name" value="Leucine-rich Repeat Variant"/>
    <property type="match status" value="2"/>
</dbReference>
<dbReference type="GO" id="GO:0000796">
    <property type="term" value="C:condensin complex"/>
    <property type="evidence" value="ECO:0007669"/>
    <property type="project" value="TreeGrafter"/>
</dbReference>
<feature type="region of interest" description="Disordered" evidence="8">
    <location>
        <begin position="1626"/>
        <end position="1650"/>
    </location>
</feature>
<dbReference type="GeneID" id="111244922"/>
<protein>
    <recommendedName>
        <fullName evidence="9">Condensin complex subunit 1 C-terminal domain-containing protein</fullName>
    </recommendedName>
</protein>
<dbReference type="RefSeq" id="XP_022648224.1">
    <property type="nucleotide sequence ID" value="XM_022792489.1"/>
</dbReference>
<dbReference type="GO" id="GO:0042393">
    <property type="term" value="F:histone binding"/>
    <property type="evidence" value="ECO:0007669"/>
    <property type="project" value="TreeGrafter"/>
</dbReference>
<feature type="compositionally biased region" description="Polar residues" evidence="8">
    <location>
        <begin position="1020"/>
        <end position="1029"/>
    </location>
</feature>
<evidence type="ECO:0000256" key="3">
    <source>
        <dbReference type="ARBA" id="ARBA00022776"/>
    </source>
</evidence>
<evidence type="ECO:0000256" key="5">
    <source>
        <dbReference type="ARBA" id="ARBA00023242"/>
    </source>
</evidence>
<evidence type="ECO:0000313" key="11">
    <source>
        <dbReference type="Proteomes" id="UP000594260"/>
    </source>
</evidence>
<dbReference type="GO" id="GO:0010032">
    <property type="term" value="P:meiotic chromosome condensation"/>
    <property type="evidence" value="ECO:0007669"/>
    <property type="project" value="TreeGrafter"/>
</dbReference>
<dbReference type="OrthoDB" id="6493628at2759"/>
<dbReference type="Pfam" id="PF12717">
    <property type="entry name" value="Cnd1"/>
    <property type="match status" value="1"/>
</dbReference>
<evidence type="ECO:0000256" key="1">
    <source>
        <dbReference type="ARBA" id="ARBA00004123"/>
    </source>
</evidence>
<feature type="region of interest" description="Disordered" evidence="8">
    <location>
        <begin position="1440"/>
        <end position="1548"/>
    </location>
</feature>
<dbReference type="PROSITE" id="PS50077">
    <property type="entry name" value="HEAT_REPEAT"/>
    <property type="match status" value="1"/>
</dbReference>
<dbReference type="Proteomes" id="UP000594260">
    <property type="component" value="Unplaced"/>
</dbReference>
<dbReference type="GO" id="GO:0000779">
    <property type="term" value="C:condensed chromosome, centromeric region"/>
    <property type="evidence" value="ECO:0007669"/>
    <property type="project" value="TreeGrafter"/>
</dbReference>
<dbReference type="PANTHER" id="PTHR14222">
    <property type="entry name" value="CONDENSIN"/>
    <property type="match status" value="1"/>
</dbReference>
<feature type="compositionally biased region" description="Basic and acidic residues" evidence="8">
    <location>
        <begin position="1250"/>
        <end position="1260"/>
    </location>
</feature>
<feature type="domain" description="Condensin complex subunit 1 C-terminal" evidence="9">
    <location>
        <begin position="802"/>
        <end position="909"/>
    </location>
</feature>
<keyword evidence="11" id="KW-1185">Reference proteome</keyword>
<dbReference type="GO" id="GO:0007076">
    <property type="term" value="P:mitotic chromosome condensation"/>
    <property type="evidence" value="ECO:0007669"/>
    <property type="project" value="InterPro"/>
</dbReference>
<evidence type="ECO:0000256" key="7">
    <source>
        <dbReference type="PROSITE-ProRule" id="PRU00103"/>
    </source>
</evidence>
<keyword evidence="3" id="KW-0498">Mitosis</keyword>
<feature type="region of interest" description="Disordered" evidence="8">
    <location>
        <begin position="1219"/>
        <end position="1338"/>
    </location>
</feature>
<keyword evidence="4" id="KW-0226">DNA condensation</keyword>
<feature type="compositionally biased region" description="Low complexity" evidence="8">
    <location>
        <begin position="1632"/>
        <end position="1650"/>
    </location>
</feature>
<dbReference type="EnsemblMetazoa" id="XM_022792489">
    <property type="protein sequence ID" value="XP_022648224"/>
    <property type="gene ID" value="LOC111244922"/>
</dbReference>
<reference evidence="10" key="1">
    <citation type="submission" date="2021-01" db="UniProtKB">
        <authorList>
            <consortium name="EnsemblMetazoa"/>
        </authorList>
    </citation>
    <scope>IDENTIFICATION</scope>
</reference>
<accession>A0A7M7JLY9</accession>
<dbReference type="InterPro" id="IPR011989">
    <property type="entry name" value="ARM-like"/>
</dbReference>
<feature type="compositionally biased region" description="Basic and acidic residues" evidence="8">
    <location>
        <begin position="1223"/>
        <end position="1238"/>
    </location>
</feature>
<dbReference type="KEGG" id="vde:111244922"/>
<proteinExistence type="predicted"/>
<name>A0A7M7JLY9_VARDE</name>
<organism evidence="10 11">
    <name type="scientific">Varroa destructor</name>
    <name type="common">Honeybee mite</name>
    <dbReference type="NCBI Taxonomy" id="109461"/>
    <lineage>
        <taxon>Eukaryota</taxon>
        <taxon>Metazoa</taxon>
        <taxon>Ecdysozoa</taxon>
        <taxon>Arthropoda</taxon>
        <taxon>Chelicerata</taxon>
        <taxon>Arachnida</taxon>
        <taxon>Acari</taxon>
        <taxon>Parasitiformes</taxon>
        <taxon>Mesostigmata</taxon>
        <taxon>Gamasina</taxon>
        <taxon>Dermanyssoidea</taxon>
        <taxon>Varroidae</taxon>
        <taxon>Varroa</taxon>
    </lineage>
</organism>
<comment type="subcellular location">
    <subcellularLocation>
        <location evidence="1">Nucleus</location>
    </subcellularLocation>
</comment>
<sequence>MDFEESANTVLRRLPEVDQEYLDTAFHNYYVDYGAPPDTLADLCEATEGSGPEAVTGLLEDVRKVLISAVRLKKVEVFWNTAIELGRSERYFLGVIYMGVSQAMASGRIADKIVGLLSCQMYLSLMLVPKTGVNLLFPSLLQSCLSMLSLPVSNGNASSSSFVTPKRNRSVSTESRSVTVDDEVYPIETLQDYVEHITEALDSLRLFLTSVSLEEHDDVVSALCQHMAVITENEMLSPQAYEVLGALCDRDGLHGDLPELLKLVSFKLNGNLLMLKASVKDQVPRAMVKARDTSLRFLMCMRDRVKSDEYLIVTIQQLAMRSLEKADIRFRTAQGVLQLVLQLEEESLTQTLHWFHKMIRSKIPRHRMFTLELFGQICSLQNTPQALRRHFSNIALASLERVMDDLATVKAKAFAFFSQLTNTPHWMDNLVTNECSHEDVIGALLGILNECVKDSKVHVRKSALNVLNGILCGDTEFDKGPYVDVIVRCCRDQTILVRKHALECLLKVYRRHPTYNKEFVSGVFPLTMDNEPSVQEKALACVLDVIFDSILPGHVEDSAWNVLKHLGTYERYLPLICEQLCKKEGKVQLNDQHIRALTMALKTVNASLAWKLLSYLCNHTHVSLSGFDACEDQLDDDAQCCRLSVLLTQSRQKKEDEHYLESLLTILNDPATSFMRLAHVCSILLHLDRSQLVRWADVTFPNCLAVMEQAVEDETEDSVSENDLLSAMFKSGECVLVIPNLADLRLCALLRTIVQESKQPLAVRRMALRVLGQISLVSMDLAKRLVTLIGDTVDNAHDLSLRVIGIRTVADLSCRYAALTDSLLPVVYCLLKDPETEVRRAAITNLLQLLKEEYIKLRNNFLYHMLECVLDDDEMLRDLSEFGLDQFVLKKNPNIFLHNFIDCVFHLNAYRGHSLYNQVLQTPREIATFSLVGQPLKRQIIYRFMVRRLTDEHKFLLTLNICNNVLKAIADNETAVDRECPAIVIDLLEVLCMDELRLRVTTRGDEEEAGTEFTEDENNGLATASSTPVNSRHTRKKEQFILNAIKLKTMIESILPPLTMLKSRCEDNEELMTALMSYLNVLNHEYKNELKSLLVGNSASEFYNDLKKFEASRTRLDDTVTGSIAAEDPQQESKMKLIMKVLQSARKQQRAILNRDQEEQQITKPLQTKAGAATPMKQPVGISEAPCELIDEISAAKVVFKDRPTATIAAENGQVEAIQQKAPDNRARDIPTTKEAKTAKASKATSQDLVDTRALEKTTDDIMELSGIEPLTEEYEVESERPQSKNTAENGIPVEEGFDTQQSNSENVWNGVADTEGNENKNVERKDDSDSDSGPPVPLIDNIEQVLRVVEEAPCSKPTIVKAVSKVMVHNDNSNAIEQNGFDLPLNGHVLSRTKARKRRFREMEDEQRAAVKKDVVDNQHCAKKVKTVQDLYLEKVATEGTSKSRKRRRSASTTSSTFQTPQASHNSKRLRQNHKNDITLNNNCTVVDRAVKNNRETPSSSVPFTPRRLVSKRSRNIRPESTHSGLLRSRSTAGQLGNRPFRSGSVDSRLSSTVSSLVSTRSSVRARPKAAAASSLEARWKHEYNLMPCEVIVIRNPVVEICAKEMRNTGQSIFRMVTNVPHRAAPVGYGNNKNRNSKPNTNNNSSNRS</sequence>
<feature type="region of interest" description="Disordered" evidence="8">
    <location>
        <begin position="1004"/>
        <end position="1029"/>
    </location>
</feature>
<keyword evidence="5" id="KW-0539">Nucleus</keyword>
<dbReference type="GO" id="GO:0051301">
    <property type="term" value="P:cell division"/>
    <property type="evidence" value="ECO:0007669"/>
    <property type="project" value="UniProtKB-KW"/>
</dbReference>
<dbReference type="InterPro" id="IPR016024">
    <property type="entry name" value="ARM-type_fold"/>
</dbReference>
<dbReference type="SUPFAM" id="SSF48371">
    <property type="entry name" value="ARM repeat"/>
    <property type="match status" value="1"/>
</dbReference>
<feature type="repeat" description="HEAT" evidence="7">
    <location>
        <begin position="823"/>
        <end position="849"/>
    </location>
</feature>